<evidence type="ECO:0000313" key="4">
    <source>
        <dbReference type="Proteomes" id="UP001146793"/>
    </source>
</evidence>
<dbReference type="Proteomes" id="UP001146793">
    <property type="component" value="Unassembled WGS sequence"/>
</dbReference>
<sequence length="916" mass="108700">MSSKKQKKNSLDVTSLQQHLVRINQKYEDSEKELHQRNLQLNKTIKTLKKQTIICKKFHEQLVKLKKQNTKSSSEQKELKEDLRKEQNNSVVLQEQNSKLIIQIGQLKKQQKMLSSQLEISMNKSVEKIFRLEQDLLDSHQKENTTIKENEKQEKEKEIEKEIEKEQEKEQLKKQILDLQNELSKLKTEKIGNGFLEGNYENKIKIQKQELEIRKLKNTIKKNSLTNEGLEEQILEIEQKLDSKKKKNVGFKKELTEIEIANKKLLATINKQRQKIMKLKENKKKTLENTNSDDINIENDNNNSNGEGNGGDRINMIENKTLSKTNGEFEKKIKLQKDQLKIYRNYQITLKEKIEELETEKINFQKQIKQLSQINDDESNENLDDEEGNKQSQPRKNEFININRNIQESQEKINILNDQIEKMMCERKELIEKNAQLQDIINNKDKRESQLNQELEIAQESYLEVSNKMDNFQLEKNKLVKKLQKSKNENLELANKNSTLILIKDELQVDNKKNEQETIELEIEKDELKETIKKLELIINENKKNKIKNNKKLKPLITKNKSIILNGERSLENFLNLEYHMKIEYLVNKLILFDQKLQNIQHDFSQQNNKLIELQTKKLFEQTENKNEKKNSEKRDDDLNNDSVLNNLNNKKTSDPLEIVILKLKKENIKLKMIIKNYNSKKRNIFLQNKHNANVNGNGNDSLKIKHKSFQNTSQNLQEINSNYFKNVEKNEKYKDKIVELEKNITLSTHSYISQIQELKDHIERKEFILESTQKQNKKYLINIEELESKFSNEIEQLKEIIEDLKNNYSKKSKKKFSRSKKINILLEQTDYLQMKLNHEQQNSLIRQKESDYNSLSKMLNNKIQEINQIKKKMKNSKSNEKSLLEQIQNLDNRNKELINEKNSISKLLKDLIKKK</sequence>
<evidence type="ECO:0000256" key="1">
    <source>
        <dbReference type="SAM" id="Coils"/>
    </source>
</evidence>
<dbReference type="EMBL" id="JANTQA010000012">
    <property type="protein sequence ID" value="KAJ3449160.1"/>
    <property type="molecule type" value="Genomic_DNA"/>
</dbReference>
<feature type="coiled-coil region" evidence="1">
    <location>
        <begin position="399"/>
        <end position="545"/>
    </location>
</feature>
<feature type="coiled-coil region" evidence="1">
    <location>
        <begin position="846"/>
        <end position="915"/>
    </location>
</feature>
<feature type="compositionally biased region" description="Basic and acidic residues" evidence="2">
    <location>
        <begin position="74"/>
        <end position="87"/>
    </location>
</feature>
<feature type="compositionally biased region" description="Acidic residues" evidence="2">
    <location>
        <begin position="375"/>
        <end position="387"/>
    </location>
</feature>
<reference evidence="3" key="1">
    <citation type="submission" date="2022-08" db="EMBL/GenBank/DDBJ databases">
        <title>Novel sulphate-reducing endosymbionts in the free-living metamonad Anaeramoeba.</title>
        <authorList>
            <person name="Jerlstrom-Hultqvist J."/>
            <person name="Cepicka I."/>
            <person name="Gallot-Lavallee L."/>
            <person name="Salas-Leiva D."/>
            <person name="Curtis B.A."/>
            <person name="Zahonova K."/>
            <person name="Pipaliya S."/>
            <person name="Dacks J."/>
            <person name="Roger A.J."/>
        </authorList>
    </citation>
    <scope>NUCLEOTIDE SEQUENCE</scope>
    <source>
        <strain evidence="3">Busselton2</strain>
    </source>
</reference>
<evidence type="ECO:0000313" key="3">
    <source>
        <dbReference type="EMBL" id="KAJ3449160.1"/>
    </source>
</evidence>
<dbReference type="AlphaFoldDB" id="A0AAV8A8R0"/>
<feature type="region of interest" description="Disordered" evidence="2">
    <location>
        <begin position="287"/>
        <end position="313"/>
    </location>
</feature>
<accession>A0AAV8A8R0</accession>
<proteinExistence type="predicted"/>
<keyword evidence="1" id="KW-0175">Coiled coil</keyword>
<feature type="region of interest" description="Disordered" evidence="2">
    <location>
        <begin position="373"/>
        <end position="394"/>
    </location>
</feature>
<evidence type="ECO:0000256" key="2">
    <source>
        <dbReference type="SAM" id="MobiDB-lite"/>
    </source>
</evidence>
<feature type="compositionally biased region" description="Low complexity" evidence="2">
    <location>
        <begin position="288"/>
        <end position="306"/>
    </location>
</feature>
<comment type="caution">
    <text evidence="3">The sequence shown here is derived from an EMBL/GenBank/DDBJ whole genome shotgun (WGS) entry which is preliminary data.</text>
</comment>
<feature type="region of interest" description="Disordered" evidence="2">
    <location>
        <begin position="623"/>
        <end position="648"/>
    </location>
</feature>
<gene>
    <name evidence="3" type="ORF">M0812_05305</name>
</gene>
<organism evidence="3 4">
    <name type="scientific">Anaeramoeba flamelloides</name>
    <dbReference type="NCBI Taxonomy" id="1746091"/>
    <lineage>
        <taxon>Eukaryota</taxon>
        <taxon>Metamonada</taxon>
        <taxon>Anaeramoebidae</taxon>
        <taxon>Anaeramoeba</taxon>
    </lineage>
</organism>
<feature type="compositionally biased region" description="Basic and acidic residues" evidence="2">
    <location>
        <begin position="623"/>
        <end position="638"/>
    </location>
</feature>
<feature type="coiled-coil region" evidence="1">
    <location>
        <begin position="756"/>
        <end position="815"/>
    </location>
</feature>
<protein>
    <submittedName>
        <fullName evidence="3">Uncharacterized protein</fullName>
    </submittedName>
</protein>
<feature type="region of interest" description="Disordered" evidence="2">
    <location>
        <begin position="67"/>
        <end position="87"/>
    </location>
</feature>
<name>A0AAV8A8R0_9EUKA</name>